<gene>
    <name evidence="1" type="ORF">RF11_00649</name>
</gene>
<evidence type="ECO:0000313" key="2">
    <source>
        <dbReference type="Proteomes" id="UP000031668"/>
    </source>
</evidence>
<sequence length="134" mass="16279">MRCGYMYETQHCNFFRSKSFYRKADKLRYQNKIHHRCPFKDDEMLKISKYDTLSLSKFKQKTKVNKRVWSWEYKPLDLCVKCINAYAKLHEEFDESMYFQDRLNSLSSIKNDICSCGSIIDNKLLRNTIRFEKN</sequence>
<comment type="caution">
    <text evidence="1">The sequence shown here is derived from an EMBL/GenBank/DDBJ whole genome shotgun (WGS) entry which is preliminary data.</text>
</comment>
<accession>A0A0C2NGG8</accession>
<dbReference type="Proteomes" id="UP000031668">
    <property type="component" value="Unassembled WGS sequence"/>
</dbReference>
<dbReference type="EMBL" id="JWZT01001004">
    <property type="protein sequence ID" value="KII73092.1"/>
    <property type="molecule type" value="Genomic_DNA"/>
</dbReference>
<evidence type="ECO:0000313" key="1">
    <source>
        <dbReference type="EMBL" id="KII73092.1"/>
    </source>
</evidence>
<proteinExistence type="predicted"/>
<protein>
    <submittedName>
        <fullName evidence="1">Uncharacterized protein</fullName>
    </submittedName>
</protein>
<reference evidence="1 2" key="1">
    <citation type="journal article" date="2014" name="Genome Biol. Evol.">
        <title>The genome of the myxosporean Thelohanellus kitauei shows adaptations to nutrient acquisition within its fish host.</title>
        <authorList>
            <person name="Yang Y."/>
            <person name="Xiong J."/>
            <person name="Zhou Z."/>
            <person name="Huo F."/>
            <person name="Miao W."/>
            <person name="Ran C."/>
            <person name="Liu Y."/>
            <person name="Zhang J."/>
            <person name="Feng J."/>
            <person name="Wang M."/>
            <person name="Wang M."/>
            <person name="Wang L."/>
            <person name="Yao B."/>
        </authorList>
    </citation>
    <scope>NUCLEOTIDE SEQUENCE [LARGE SCALE GENOMIC DNA]</scope>
    <source>
        <strain evidence="1">Wuqing</strain>
    </source>
</reference>
<name>A0A0C2NGG8_THEKT</name>
<keyword evidence="2" id="KW-1185">Reference proteome</keyword>
<dbReference type="AlphaFoldDB" id="A0A0C2NGG8"/>
<organism evidence="1 2">
    <name type="scientific">Thelohanellus kitauei</name>
    <name type="common">Myxosporean</name>
    <dbReference type="NCBI Taxonomy" id="669202"/>
    <lineage>
        <taxon>Eukaryota</taxon>
        <taxon>Metazoa</taxon>
        <taxon>Cnidaria</taxon>
        <taxon>Myxozoa</taxon>
        <taxon>Myxosporea</taxon>
        <taxon>Bivalvulida</taxon>
        <taxon>Platysporina</taxon>
        <taxon>Myxobolidae</taxon>
        <taxon>Thelohanellus</taxon>
    </lineage>
</organism>